<evidence type="ECO:0000256" key="5">
    <source>
        <dbReference type="ARBA" id="ARBA00022692"/>
    </source>
</evidence>
<evidence type="ECO:0000256" key="7">
    <source>
        <dbReference type="ARBA" id="ARBA00022989"/>
    </source>
</evidence>
<name>A0A510JDH2_9FUSO</name>
<evidence type="ECO:0000256" key="1">
    <source>
        <dbReference type="ARBA" id="ARBA00022448"/>
    </source>
</evidence>
<evidence type="ECO:0000313" key="10">
    <source>
        <dbReference type="EMBL" id="BBM37267.1"/>
    </source>
</evidence>
<evidence type="ECO:0000256" key="3">
    <source>
        <dbReference type="ARBA" id="ARBA00022630"/>
    </source>
</evidence>
<feature type="transmembrane region" description="Helical" evidence="9">
    <location>
        <begin position="207"/>
        <end position="225"/>
    </location>
</feature>
<feature type="transmembrane region" description="Helical" evidence="9">
    <location>
        <begin position="341"/>
        <end position="359"/>
    </location>
</feature>
<feature type="transmembrane region" description="Helical" evidence="9">
    <location>
        <begin position="98"/>
        <end position="115"/>
    </location>
</feature>
<organism evidence="10 11">
    <name type="scientific">Pseudoleptotrichia goodfellowii</name>
    <dbReference type="NCBI Taxonomy" id="157692"/>
    <lineage>
        <taxon>Bacteria</taxon>
        <taxon>Fusobacteriati</taxon>
        <taxon>Fusobacteriota</taxon>
        <taxon>Fusobacteriia</taxon>
        <taxon>Fusobacteriales</taxon>
        <taxon>Leptotrichiaceae</taxon>
        <taxon>Pseudoleptotrichia</taxon>
    </lineage>
</organism>
<dbReference type="InterPro" id="IPR004338">
    <property type="entry name" value="NqrB/RnfD"/>
</dbReference>
<reference evidence="10 11" key="1">
    <citation type="submission" date="2019-07" db="EMBL/GenBank/DDBJ databases">
        <title>Complete Genome Sequence of Leptotrichia goodfellowii Strain JCM 16774.</title>
        <authorList>
            <person name="Watanabe S."/>
            <person name="Cui L."/>
        </authorList>
    </citation>
    <scope>NUCLEOTIDE SEQUENCE [LARGE SCALE GENOMIC DNA]</scope>
    <source>
        <strain evidence="10 11">JCM16774</strain>
    </source>
</reference>
<feature type="transmembrane region" description="Helical" evidence="9">
    <location>
        <begin position="177"/>
        <end position="200"/>
    </location>
</feature>
<keyword evidence="8 9" id="KW-0472">Membrane</keyword>
<protein>
    <submittedName>
        <fullName evidence="10">NQR2 and RnfD family protein</fullName>
    </submittedName>
</protein>
<gene>
    <name evidence="10" type="ORF">JCM16774_2229</name>
</gene>
<dbReference type="PANTHER" id="PTHR30578">
    <property type="entry name" value="ELECTRON TRANSPORT COMPLEX PROTEIN RNFD"/>
    <property type="match status" value="1"/>
</dbReference>
<feature type="transmembrane region" description="Helical" evidence="9">
    <location>
        <begin position="260"/>
        <end position="277"/>
    </location>
</feature>
<dbReference type="PANTHER" id="PTHR30578:SF0">
    <property type="entry name" value="ION-TRANSLOCATING OXIDOREDUCTASE COMPLEX SUBUNIT D"/>
    <property type="match status" value="1"/>
</dbReference>
<dbReference type="Pfam" id="PF03116">
    <property type="entry name" value="NQR2_RnfD_RnfE"/>
    <property type="match status" value="1"/>
</dbReference>
<evidence type="ECO:0000256" key="9">
    <source>
        <dbReference type="SAM" id="Phobius"/>
    </source>
</evidence>
<feature type="transmembrane region" description="Helical" evidence="9">
    <location>
        <begin position="313"/>
        <end position="335"/>
    </location>
</feature>
<dbReference type="GO" id="GO:0005886">
    <property type="term" value="C:plasma membrane"/>
    <property type="evidence" value="ECO:0007669"/>
    <property type="project" value="TreeGrafter"/>
</dbReference>
<evidence type="ECO:0000256" key="8">
    <source>
        <dbReference type="ARBA" id="ARBA00023136"/>
    </source>
</evidence>
<dbReference type="GO" id="GO:0055085">
    <property type="term" value="P:transmembrane transport"/>
    <property type="evidence" value="ECO:0007669"/>
    <property type="project" value="InterPro"/>
</dbReference>
<dbReference type="OrthoDB" id="9776359at2"/>
<sequence>MEKVLNLKTYTPHIRVNDSVTKVMSDVVLALLPSIVVSYIVYGITPILVILTSVMSALLSEWIFSAVFFKKHNSVNDVSGIVTGILLGLTLAPFTPLYVVAFGASMAVIFGKLIYGGLGRNVFNPALVGREFMTVFFPTVMSSGAIWFNESALKISEIKIFKYFGDTPLFNYLDKTILNSSGAIGEFSIFFLVIGGIYLLMKDRISWHIPVSMFVVIFSGLYLMSVIGVDVNHSIGGLMLGGIFMATDMPSSPSNNAGKIYYGAMIGIAVIICWSQNIKFEYLSYSILTLNAFAEPVNYIFRPKVFGGNGVLGGRILKGTGLTLIIVFTVFLLTVLHNAGFIPYLLFIYIFYTVIKLILSKEIK</sequence>
<evidence type="ECO:0000256" key="2">
    <source>
        <dbReference type="ARBA" id="ARBA00022553"/>
    </source>
</evidence>
<evidence type="ECO:0000313" key="11">
    <source>
        <dbReference type="Proteomes" id="UP000321606"/>
    </source>
</evidence>
<dbReference type="STRING" id="714315.GCA_000516535_02224"/>
<keyword evidence="4" id="KW-0288">FMN</keyword>
<proteinExistence type="predicted"/>
<keyword evidence="5 9" id="KW-0812">Transmembrane</keyword>
<accession>A0A510JDH2</accession>
<dbReference type="EMBL" id="AP019822">
    <property type="protein sequence ID" value="BBM37267.1"/>
    <property type="molecule type" value="Genomic_DNA"/>
</dbReference>
<evidence type="ECO:0000256" key="4">
    <source>
        <dbReference type="ARBA" id="ARBA00022643"/>
    </source>
</evidence>
<keyword evidence="6" id="KW-1278">Translocase</keyword>
<keyword evidence="1" id="KW-0813">Transport</keyword>
<feature type="transmembrane region" description="Helical" evidence="9">
    <location>
        <begin position="20"/>
        <end position="41"/>
    </location>
</feature>
<evidence type="ECO:0000256" key="6">
    <source>
        <dbReference type="ARBA" id="ARBA00022967"/>
    </source>
</evidence>
<dbReference type="AlphaFoldDB" id="A0A510JDH2"/>
<keyword evidence="2" id="KW-0597">Phosphoprotein</keyword>
<dbReference type="RefSeq" id="WP_026738326.1">
    <property type="nucleotide sequence ID" value="NZ_AP019822.1"/>
</dbReference>
<feature type="transmembrane region" description="Helical" evidence="9">
    <location>
        <begin position="127"/>
        <end position="148"/>
    </location>
</feature>
<keyword evidence="7 9" id="KW-1133">Transmembrane helix</keyword>
<keyword evidence="3" id="KW-0285">Flavoprotein</keyword>
<dbReference type="Proteomes" id="UP000321606">
    <property type="component" value="Chromosome"/>
</dbReference>
<dbReference type="KEGG" id="lgo:JCM16774_2229"/>